<evidence type="ECO:0000313" key="5">
    <source>
        <dbReference type="Proteomes" id="UP000597853"/>
    </source>
</evidence>
<keyword evidence="3" id="KW-0028">Amino-acid biosynthesis</keyword>
<dbReference type="InterPro" id="IPR002480">
    <property type="entry name" value="DAHP_synth_2"/>
</dbReference>
<keyword evidence="5" id="KW-1185">Reference proteome</keyword>
<comment type="catalytic activity">
    <reaction evidence="3">
        <text>D-erythrose 4-phosphate + phosphoenolpyruvate + H2O = 7-phospho-2-dehydro-3-deoxy-D-arabino-heptonate + phosphate</text>
        <dbReference type="Rhea" id="RHEA:14717"/>
        <dbReference type="ChEBI" id="CHEBI:15377"/>
        <dbReference type="ChEBI" id="CHEBI:16897"/>
        <dbReference type="ChEBI" id="CHEBI:43474"/>
        <dbReference type="ChEBI" id="CHEBI:58394"/>
        <dbReference type="ChEBI" id="CHEBI:58702"/>
        <dbReference type="EC" id="2.5.1.54"/>
    </reaction>
</comment>
<accession>A0ABQ2TLU4</accession>
<sequence>MLNSELAHIESLPALQQPDWQGHPVRERVRRELSVLPPLVETADVTQLHDHLRAVAEGHAQVVQAGDCAEDWAENGRVDVARKAAVLDLLAGVMRVNVGMPVVRVGRLAGQYAKPRSKPTETVQGVDLPVFRGHMVNDPNPDPVLRRPDPRRLLTGHKAAREVMEHLGWAAGAPRAQAPVWTSHEALVLDYELPLTRRQDDGSLLLTSTHWPWIGERTRQVDGAHVALLAAVRNPVACKVGPAMTPGELLRLCQRLDPDRVPGRLTLIARMGAGTAPGVLPALVAAVRGAGHPAIWLSDPMHGNTEAGPDGLKTRFVQAVVREVEEFQESVAPAGGIAGGLHLETTPDEVTECVTDRTFLNSVGDKYTSFCDPRLNPRQAVEVASAWRR</sequence>
<keyword evidence="3" id="KW-0057">Aromatic amino acid biosynthesis</keyword>
<dbReference type="PANTHER" id="PTHR21337">
    <property type="entry name" value="PHOSPHO-2-DEHYDRO-3-DEOXYHEPTONATE ALDOLASE 1, 2"/>
    <property type="match status" value="1"/>
</dbReference>
<dbReference type="EMBL" id="BMTX01000039">
    <property type="protein sequence ID" value="GGS76988.1"/>
    <property type="molecule type" value="Genomic_DNA"/>
</dbReference>
<dbReference type="Pfam" id="PF01474">
    <property type="entry name" value="DAHP_synth_2"/>
    <property type="match status" value="2"/>
</dbReference>
<keyword evidence="2 3" id="KW-0808">Transferase</keyword>
<gene>
    <name evidence="4" type="primary">phzC1</name>
    <name evidence="4" type="ORF">GCM10010285_64230</name>
</gene>
<dbReference type="Gene3D" id="3.20.20.70">
    <property type="entry name" value="Aldolase class I"/>
    <property type="match status" value="1"/>
</dbReference>
<evidence type="ECO:0000256" key="1">
    <source>
        <dbReference type="ARBA" id="ARBA00008911"/>
    </source>
</evidence>
<evidence type="ECO:0000256" key="2">
    <source>
        <dbReference type="ARBA" id="ARBA00022679"/>
    </source>
</evidence>
<evidence type="ECO:0000313" key="4">
    <source>
        <dbReference type="EMBL" id="GGS76988.1"/>
    </source>
</evidence>
<evidence type="ECO:0000256" key="3">
    <source>
        <dbReference type="RuleBase" id="RU363071"/>
    </source>
</evidence>
<name>A0ABQ2TLU4_STREZ</name>
<dbReference type="PANTHER" id="PTHR21337:SF0">
    <property type="entry name" value="PHOSPHO-2-DEHYDRO-3-DEOXYHEPTONATE ALDOLASE"/>
    <property type="match status" value="1"/>
</dbReference>
<comment type="caution">
    <text evidence="4">The sequence shown here is derived from an EMBL/GenBank/DDBJ whole genome shotgun (WGS) entry which is preliminary data.</text>
</comment>
<comment type="similarity">
    <text evidence="1 3">Belongs to the class-II DAHP synthase family.</text>
</comment>
<dbReference type="Proteomes" id="UP000597853">
    <property type="component" value="Unassembled WGS sequence"/>
</dbReference>
<dbReference type="InterPro" id="IPR013785">
    <property type="entry name" value="Aldolase_TIM"/>
</dbReference>
<reference evidence="5" key="1">
    <citation type="journal article" date="2019" name="Int. J. Syst. Evol. Microbiol.">
        <title>The Global Catalogue of Microorganisms (GCM) 10K type strain sequencing project: providing services to taxonomists for standard genome sequencing and annotation.</title>
        <authorList>
            <consortium name="The Broad Institute Genomics Platform"/>
            <consortium name="The Broad Institute Genome Sequencing Center for Infectious Disease"/>
            <person name="Wu L."/>
            <person name="Ma J."/>
        </authorList>
    </citation>
    <scope>NUCLEOTIDE SEQUENCE [LARGE SCALE GENOMIC DNA]</scope>
    <source>
        <strain evidence="5">JCM 4416</strain>
    </source>
</reference>
<proteinExistence type="inferred from homology"/>
<dbReference type="SUPFAM" id="SSF51569">
    <property type="entry name" value="Aldolase"/>
    <property type="match status" value="1"/>
</dbReference>
<protein>
    <recommendedName>
        <fullName evidence="3">Phospho-2-dehydro-3-deoxyheptonate aldolase</fullName>
        <ecNumber evidence="3">2.5.1.54</ecNumber>
    </recommendedName>
</protein>
<dbReference type="EC" id="2.5.1.54" evidence="3"/>
<organism evidence="4 5">
    <name type="scientific">Streptomyces pseudogriseolus</name>
    <name type="common">Streptomyces gancidicus</name>
    <name type="synonym">Streptomyces rubiginosus</name>
    <dbReference type="NCBI Taxonomy" id="36817"/>
    <lineage>
        <taxon>Bacteria</taxon>
        <taxon>Bacillati</taxon>
        <taxon>Actinomycetota</taxon>
        <taxon>Actinomycetes</taxon>
        <taxon>Kitasatosporales</taxon>
        <taxon>Streptomycetaceae</taxon>
        <taxon>Streptomyces</taxon>
        <taxon>Streptomyces pseudogriseolus group</taxon>
    </lineage>
</organism>
<comment type="pathway">
    <text evidence="3">Metabolic intermediate biosynthesis; chorismate biosynthesis; chorismate from D-erythrose 4-phosphate and phosphoenolpyruvate: step 1/7.</text>
</comment>